<protein>
    <recommendedName>
        <fullName evidence="2">Extracellular solute-binding protein</fullName>
    </recommendedName>
</protein>
<proteinExistence type="predicted"/>
<evidence type="ECO:0000313" key="1">
    <source>
        <dbReference type="EMBL" id="GAF75619.1"/>
    </source>
</evidence>
<dbReference type="Pfam" id="PF13416">
    <property type="entry name" value="SBP_bac_8"/>
    <property type="match status" value="1"/>
</dbReference>
<dbReference type="Gene3D" id="3.40.190.10">
    <property type="entry name" value="Periplasmic binding protein-like II"/>
    <property type="match status" value="2"/>
</dbReference>
<sequence>MQNLWSNGARIFDGEDVSLEDEPTLAVLTYMHDLIHEERLVPGNVVTAAGGLEPQNEFIAGRTVFLTLLPSVAQAAQSLDSPIRGKVGITSPPMGPHGKASVTFLSGWLYGIPAGARAPQAAREFIRFMTSAQVQKERALRGGPLPTIERIYTDPEVLAFNPDYPKIRQMLRTAKWRSEIPQYPKVSRIIQKHLHAMLRGEVQPPECLSRLKTDIEELV</sequence>
<accession>X0S3L9</accession>
<dbReference type="EMBL" id="BARS01004273">
    <property type="protein sequence ID" value="GAF75619.1"/>
    <property type="molecule type" value="Genomic_DNA"/>
</dbReference>
<reference evidence="1" key="1">
    <citation type="journal article" date="2014" name="Front. Microbiol.">
        <title>High frequency of phylogenetically diverse reductive dehalogenase-homologous genes in deep subseafloor sedimentary metagenomes.</title>
        <authorList>
            <person name="Kawai M."/>
            <person name="Futagami T."/>
            <person name="Toyoda A."/>
            <person name="Takaki Y."/>
            <person name="Nishi S."/>
            <person name="Hori S."/>
            <person name="Arai W."/>
            <person name="Tsubouchi T."/>
            <person name="Morono Y."/>
            <person name="Uchiyama I."/>
            <person name="Ito T."/>
            <person name="Fujiyama A."/>
            <person name="Inagaki F."/>
            <person name="Takami H."/>
        </authorList>
    </citation>
    <scope>NUCLEOTIDE SEQUENCE</scope>
    <source>
        <strain evidence="1">Expedition CK06-06</strain>
    </source>
</reference>
<dbReference type="InterPro" id="IPR006059">
    <property type="entry name" value="SBP"/>
</dbReference>
<dbReference type="SUPFAM" id="SSF53850">
    <property type="entry name" value="Periplasmic binding protein-like II"/>
    <property type="match status" value="1"/>
</dbReference>
<evidence type="ECO:0008006" key="2">
    <source>
        <dbReference type="Google" id="ProtNLM"/>
    </source>
</evidence>
<dbReference type="AlphaFoldDB" id="X0S3L9"/>
<gene>
    <name evidence="1" type="ORF">S01H1_08321</name>
</gene>
<comment type="caution">
    <text evidence="1">The sequence shown here is derived from an EMBL/GenBank/DDBJ whole genome shotgun (WGS) entry which is preliminary data.</text>
</comment>
<organism evidence="1">
    <name type="scientific">marine sediment metagenome</name>
    <dbReference type="NCBI Taxonomy" id="412755"/>
    <lineage>
        <taxon>unclassified sequences</taxon>
        <taxon>metagenomes</taxon>
        <taxon>ecological metagenomes</taxon>
    </lineage>
</organism>
<name>X0S3L9_9ZZZZ</name>